<proteinExistence type="predicted"/>
<dbReference type="Pfam" id="PF22124">
    <property type="entry name" value="Glyco_hydro_95_cat"/>
    <property type="match status" value="1"/>
</dbReference>
<evidence type="ECO:0000313" key="6">
    <source>
        <dbReference type="Proteomes" id="UP001163823"/>
    </source>
</evidence>
<dbReference type="Gene3D" id="2.70.98.50">
    <property type="entry name" value="putative glycoside hydrolase family protein from bacillus halodurans"/>
    <property type="match status" value="1"/>
</dbReference>
<evidence type="ECO:0000313" key="5">
    <source>
        <dbReference type="EMBL" id="KAJ7946121.1"/>
    </source>
</evidence>
<dbReference type="InterPro" id="IPR008928">
    <property type="entry name" value="6-hairpin_glycosidase_sf"/>
</dbReference>
<dbReference type="InterPro" id="IPR049053">
    <property type="entry name" value="AFCA-like_C"/>
</dbReference>
<keyword evidence="1" id="KW-0812">Transmembrane</keyword>
<feature type="transmembrane region" description="Helical" evidence="1">
    <location>
        <begin position="52"/>
        <end position="70"/>
    </location>
</feature>
<dbReference type="Gene3D" id="1.50.10.10">
    <property type="match status" value="1"/>
</dbReference>
<dbReference type="AlphaFoldDB" id="A0AAD7P8K5"/>
<dbReference type="GO" id="GO:0004560">
    <property type="term" value="F:alpha-L-fucosidase activity"/>
    <property type="evidence" value="ECO:0007669"/>
    <property type="project" value="TreeGrafter"/>
</dbReference>
<dbReference type="Proteomes" id="UP001163823">
    <property type="component" value="Chromosome 13"/>
</dbReference>
<reference evidence="5" key="1">
    <citation type="journal article" date="2023" name="Science">
        <title>Elucidation of the pathway for biosynthesis of saponin adjuvants from the soapbark tree.</title>
        <authorList>
            <person name="Reed J."/>
            <person name="Orme A."/>
            <person name="El-Demerdash A."/>
            <person name="Owen C."/>
            <person name="Martin L.B.B."/>
            <person name="Misra R.C."/>
            <person name="Kikuchi S."/>
            <person name="Rejzek M."/>
            <person name="Martin A.C."/>
            <person name="Harkess A."/>
            <person name="Leebens-Mack J."/>
            <person name="Louveau T."/>
            <person name="Stephenson M.J."/>
            <person name="Osbourn A."/>
        </authorList>
    </citation>
    <scope>NUCLEOTIDE SEQUENCE</scope>
    <source>
        <strain evidence="5">S10</strain>
    </source>
</reference>
<feature type="domain" description="Glycosyl hydrolase family 95 catalytic" evidence="4">
    <location>
        <begin position="380"/>
        <end position="818"/>
    </location>
</feature>
<gene>
    <name evidence="5" type="ORF">O6P43_031090</name>
</gene>
<dbReference type="GO" id="GO:0005975">
    <property type="term" value="P:carbohydrate metabolic process"/>
    <property type="evidence" value="ECO:0007669"/>
    <property type="project" value="InterPro"/>
</dbReference>
<dbReference type="FunFam" id="1.50.10.10:FF:000028">
    <property type="entry name" value="Alpha-L-fucosidase 2"/>
    <property type="match status" value="1"/>
</dbReference>
<dbReference type="PANTHER" id="PTHR31084:SF0">
    <property type="entry name" value="ALPHA-L-FUCOSIDASE 2"/>
    <property type="match status" value="1"/>
</dbReference>
<dbReference type="InterPro" id="IPR013780">
    <property type="entry name" value="Glyco_hydro_b"/>
</dbReference>
<dbReference type="Pfam" id="PF14498">
    <property type="entry name" value="Glyco_hyd_65N_2"/>
    <property type="match status" value="1"/>
</dbReference>
<dbReference type="SUPFAM" id="SSF48208">
    <property type="entry name" value="Six-hairpin glycosidases"/>
    <property type="match status" value="1"/>
</dbReference>
<dbReference type="Gene3D" id="2.60.40.1180">
    <property type="entry name" value="Golgi alpha-mannosidase II"/>
    <property type="match status" value="1"/>
</dbReference>
<sequence>MVVTCGCGVSVPHSMPCEFNANLSNSLNSSSPTLFLYSFKFHRRTLTLKGHFFFFFIFFFFFLNLVNSVMEDGGWVMVGKPPEKDWWNPSLVDSVNEDQKPLKLTFNGPAQHWTDAIPIGNGRLGAMVWGGVASETLQLNEDTLWTGSPGDYTDPNAPEALTEVRKLVDDGKYPEATKAAVNLSGDPSDVYQLLGDIKLEFDDSHIAYTRGSYSRELDLDTATARIKYSVGDVEYTREHFASNPDQVIVTKISASNSKSLSFTVYLESKLHHNSRVNGNNQIIMEGSCPGKRRPPKVNGVANDNPKGIQFSAVLDLQISDGSGVIHVLDDKKLRVEGSDWAVLLLTASSSFDGPFTQPKDSTKDPTSESLRALKSIRNLSYSDIYAHHLVDYQNLFHRVSLRLAKSSNTSSGKGSLDKKKLKFSLNNTSLEDEDHTLSTAERVKAFQTDEDPSFVELLFQYGRYLLISCSRPGTQVANLQGIWNKDIEPAWDGAPHLNINLQMNYWPSLSCNLHECQEPLFDYISSLSMNGNKTAKVNYEATGWVAHQVSDIWAKTSPDRGEAVWALWPMGGAWLCTHLWEHYTYTMDKDFLKNKAYPLLEGCTSFLLDWLIEGHGGSLETNPSTSPEHMFTAPDGKPASVSYSTTMDMSIIKEVFSAIVSASKVLGRSEDAIIKRVIEAQSRLLPTKIARDGSIMEWAQDFVDPDVHHRHVSHLFGLFPGHTITVEKTPDLCKAADYTLYKRGEDGPGWSTTWKISLWARLHNSEHAYRMVKHLINLVDPDHESNFEGGLYSNLFTAHPPFQIDANFGFSGAVAEMLVQSTVNDLYLLPALPRDKWANGCVKGLKARGGVTVNICWKEGDLNEVGLWSKNQNSLVRLHYRGAVVSAKLLSGRVHTFNKQLKCVKTYSLIQVNS</sequence>
<keyword evidence="6" id="KW-1185">Reference proteome</keyword>
<evidence type="ECO:0000259" key="4">
    <source>
        <dbReference type="Pfam" id="PF22124"/>
    </source>
</evidence>
<organism evidence="5 6">
    <name type="scientific">Quillaja saponaria</name>
    <name type="common">Soap bark tree</name>
    <dbReference type="NCBI Taxonomy" id="32244"/>
    <lineage>
        <taxon>Eukaryota</taxon>
        <taxon>Viridiplantae</taxon>
        <taxon>Streptophyta</taxon>
        <taxon>Embryophyta</taxon>
        <taxon>Tracheophyta</taxon>
        <taxon>Spermatophyta</taxon>
        <taxon>Magnoliopsida</taxon>
        <taxon>eudicotyledons</taxon>
        <taxon>Gunneridae</taxon>
        <taxon>Pentapetalae</taxon>
        <taxon>rosids</taxon>
        <taxon>fabids</taxon>
        <taxon>Fabales</taxon>
        <taxon>Quillajaceae</taxon>
        <taxon>Quillaja</taxon>
    </lineage>
</organism>
<evidence type="ECO:0000259" key="2">
    <source>
        <dbReference type="Pfam" id="PF14498"/>
    </source>
</evidence>
<keyword evidence="1" id="KW-1133">Transmembrane helix</keyword>
<keyword evidence="1" id="KW-0472">Membrane</keyword>
<protein>
    <submittedName>
        <fullName evidence="5">Alpha-L-fucosidase 2</fullName>
    </submittedName>
</protein>
<dbReference type="InterPro" id="IPR012341">
    <property type="entry name" value="6hp_glycosidase-like_sf"/>
</dbReference>
<dbReference type="KEGG" id="qsa:O6P43_031090"/>
<evidence type="ECO:0000259" key="3">
    <source>
        <dbReference type="Pfam" id="PF21307"/>
    </source>
</evidence>
<dbReference type="PANTHER" id="PTHR31084">
    <property type="entry name" value="ALPHA-L-FUCOSIDASE 2"/>
    <property type="match status" value="1"/>
</dbReference>
<feature type="domain" description="Glycosyl hydrolase family 95 N-terminal" evidence="2">
    <location>
        <begin position="104"/>
        <end position="353"/>
    </location>
</feature>
<feature type="domain" description="Alpha fucosidase A-like C-terminal" evidence="3">
    <location>
        <begin position="820"/>
        <end position="882"/>
    </location>
</feature>
<name>A0AAD7P8K5_QUISA</name>
<dbReference type="Pfam" id="PF21307">
    <property type="entry name" value="Glyco_hydro_95_C"/>
    <property type="match status" value="1"/>
</dbReference>
<comment type="caution">
    <text evidence="5">The sequence shown here is derived from an EMBL/GenBank/DDBJ whole genome shotgun (WGS) entry which is preliminary data.</text>
</comment>
<dbReference type="InterPro" id="IPR054363">
    <property type="entry name" value="GH95_cat"/>
</dbReference>
<dbReference type="InterPro" id="IPR027414">
    <property type="entry name" value="GH95_N_dom"/>
</dbReference>
<accession>A0AAD7P8K5</accession>
<dbReference type="EMBL" id="JARAOO010000013">
    <property type="protein sequence ID" value="KAJ7946121.1"/>
    <property type="molecule type" value="Genomic_DNA"/>
</dbReference>
<evidence type="ECO:0000256" key="1">
    <source>
        <dbReference type="SAM" id="Phobius"/>
    </source>
</evidence>